<dbReference type="PANTHER" id="PTHR10749:SF8">
    <property type="entry name" value="PHOSPHORYLASE B KINASE REGULATORY SUBUNIT BETA"/>
    <property type="match status" value="1"/>
</dbReference>
<keyword evidence="2 3" id="KW-0636">Prenylation</keyword>
<keyword evidence="3" id="KW-0321">Glycogen metabolism</keyword>
<dbReference type="Pfam" id="PF00723">
    <property type="entry name" value="Glyco_hydro_15"/>
    <property type="match status" value="1"/>
</dbReference>
<sequence>MVKDHTVEEHLQKAYHLCGSLRHWAAVRFTSSLLHHNVDSISPFITAVLVHGKQLTVGVIGQKETVFDKPMTPAEIQSVVYSTIQPYDVIQAVLQQEIILYCGRLISTNPELFRGILKIRVGWVLEAIKYYLQIFGHTKKIEDHSPYEMRQLLFKVLSIKEWGPQEQLTPQQKRQLEGCLCRVPFSFYNQVWDVMMRTPQGIRIRGNVIPQQPTLSNMTKWELSFSLLVEEMLNHIQQPEYRQLIVELLTIVSTILGRNPELTFSQPLDLEQLVKDAAHMYAKDHSLKEETISSLMEIPYARSAGYLARAVVNTVLKGGQISKDLECEPDSCKIS</sequence>
<dbReference type="AlphaFoldDB" id="A0AAV8Y7J4"/>
<comment type="function">
    <text evidence="3">Phosphorylase b kinase catalyzes the phosphorylation of serine in certain substrates, including troponin I.</text>
</comment>
<comment type="similarity">
    <text evidence="3">Belongs to the phosphorylase b kinase regulatory chain family.</text>
</comment>
<protein>
    <recommendedName>
        <fullName evidence="3">Phosphorylase b kinase regulatory subunit</fullName>
    </recommendedName>
</protein>
<organism evidence="6 7">
    <name type="scientific">Aromia moschata</name>
    <dbReference type="NCBI Taxonomy" id="1265417"/>
    <lineage>
        <taxon>Eukaryota</taxon>
        <taxon>Metazoa</taxon>
        <taxon>Ecdysozoa</taxon>
        <taxon>Arthropoda</taxon>
        <taxon>Hexapoda</taxon>
        <taxon>Insecta</taxon>
        <taxon>Pterygota</taxon>
        <taxon>Neoptera</taxon>
        <taxon>Endopterygota</taxon>
        <taxon>Coleoptera</taxon>
        <taxon>Polyphaga</taxon>
        <taxon>Cucujiformia</taxon>
        <taxon>Chrysomeloidea</taxon>
        <taxon>Cerambycidae</taxon>
        <taxon>Cerambycinae</taxon>
        <taxon>Callichromatini</taxon>
        <taxon>Aromia</taxon>
    </lineage>
</organism>
<dbReference type="GO" id="GO:0005964">
    <property type="term" value="C:phosphorylase kinase complex"/>
    <property type="evidence" value="ECO:0007669"/>
    <property type="project" value="TreeGrafter"/>
</dbReference>
<keyword evidence="7" id="KW-1185">Reference proteome</keyword>
<feature type="domain" description="GH15-like" evidence="4">
    <location>
        <begin position="6"/>
        <end position="123"/>
    </location>
</feature>
<reference evidence="6" key="1">
    <citation type="journal article" date="2023" name="Insect Mol. Biol.">
        <title>Genome sequencing provides insights into the evolution of gene families encoding plant cell wall-degrading enzymes in longhorned beetles.</title>
        <authorList>
            <person name="Shin N.R."/>
            <person name="Okamura Y."/>
            <person name="Kirsch R."/>
            <person name="Pauchet Y."/>
        </authorList>
    </citation>
    <scope>NUCLEOTIDE SEQUENCE</scope>
    <source>
        <strain evidence="6">AMC_N1</strain>
    </source>
</reference>
<evidence type="ECO:0000256" key="1">
    <source>
        <dbReference type="ARBA" id="ARBA00023277"/>
    </source>
</evidence>
<name>A0AAV8Y7J4_9CUCU</name>
<dbReference type="InterPro" id="IPR045583">
    <property type="entry name" value="KPBA/B_C"/>
</dbReference>
<evidence type="ECO:0000313" key="7">
    <source>
        <dbReference type="Proteomes" id="UP001162162"/>
    </source>
</evidence>
<dbReference type="PANTHER" id="PTHR10749">
    <property type="entry name" value="PHOSPHORYLASE B KINASE REGULATORY SUBUNIT"/>
    <property type="match status" value="1"/>
</dbReference>
<dbReference type="InterPro" id="IPR011613">
    <property type="entry name" value="GH15-like"/>
</dbReference>
<feature type="domain" description="Phosphorylase b kinase regulatory subunit alpha/beta C-terminal" evidence="5">
    <location>
        <begin position="165"/>
        <end position="281"/>
    </location>
</feature>
<keyword evidence="3" id="KW-1003">Cell membrane</keyword>
<dbReference type="Pfam" id="PF19292">
    <property type="entry name" value="KPBB_C"/>
    <property type="match status" value="1"/>
</dbReference>
<dbReference type="EMBL" id="JAPWTK010000160">
    <property type="protein sequence ID" value="KAJ8947472.1"/>
    <property type="molecule type" value="Genomic_DNA"/>
</dbReference>
<evidence type="ECO:0000259" key="4">
    <source>
        <dbReference type="Pfam" id="PF00723"/>
    </source>
</evidence>
<dbReference type="Proteomes" id="UP001162162">
    <property type="component" value="Unassembled WGS sequence"/>
</dbReference>
<keyword evidence="3" id="KW-0472">Membrane</keyword>
<comment type="PTM">
    <text evidence="2">Although the final Cys may be farnesylated, the terminal tripeptide is probably not removed, and the C-terminus is not methylated.</text>
</comment>
<evidence type="ECO:0000313" key="6">
    <source>
        <dbReference type="EMBL" id="KAJ8947472.1"/>
    </source>
</evidence>
<comment type="caution">
    <text evidence="6">The sequence shown here is derived from an EMBL/GenBank/DDBJ whole genome shotgun (WGS) entry which is preliminary data.</text>
</comment>
<evidence type="ECO:0000259" key="5">
    <source>
        <dbReference type="Pfam" id="PF19292"/>
    </source>
</evidence>
<keyword evidence="3" id="KW-0112">Calmodulin-binding</keyword>
<comment type="pathway">
    <text evidence="3">Glycan biosynthesis; glycogen metabolism.</text>
</comment>
<keyword evidence="2 3" id="KW-0449">Lipoprotein</keyword>
<proteinExistence type="inferred from homology"/>
<dbReference type="InterPro" id="IPR008734">
    <property type="entry name" value="PHK_A/B_su"/>
</dbReference>
<dbReference type="GO" id="GO:0005977">
    <property type="term" value="P:glycogen metabolic process"/>
    <property type="evidence" value="ECO:0007669"/>
    <property type="project" value="UniProtKB-KW"/>
</dbReference>
<gene>
    <name evidence="6" type="ORF">NQ318_009775</name>
</gene>
<keyword evidence="1 3" id="KW-0119">Carbohydrate metabolism</keyword>
<accession>A0AAV8Y7J4</accession>
<dbReference type="GO" id="GO:0005886">
    <property type="term" value="C:plasma membrane"/>
    <property type="evidence" value="ECO:0007669"/>
    <property type="project" value="UniProtKB-SubCell"/>
</dbReference>
<feature type="lipid moiety-binding region" description="S-farnesyl cysteine" evidence="2">
    <location>
        <position position="332"/>
    </location>
</feature>
<evidence type="ECO:0000256" key="3">
    <source>
        <dbReference type="RuleBase" id="RU364123"/>
    </source>
</evidence>
<evidence type="ECO:0000256" key="2">
    <source>
        <dbReference type="PIRSR" id="PIRSR608734-50"/>
    </source>
</evidence>
<comment type="subcellular location">
    <subcellularLocation>
        <location evidence="3">Cell membrane</location>
        <topology evidence="3">Lipid-anchor</topology>
        <orientation evidence="3">Cytoplasmic side</orientation>
    </subcellularLocation>
</comment>
<dbReference type="GO" id="GO:0005516">
    <property type="term" value="F:calmodulin binding"/>
    <property type="evidence" value="ECO:0007669"/>
    <property type="project" value="UniProtKB-KW"/>
</dbReference>